<keyword evidence="4" id="KW-1185">Reference proteome</keyword>
<keyword evidence="3" id="KW-0808">Transferase</keyword>
<dbReference type="InterPro" id="IPR001173">
    <property type="entry name" value="Glyco_trans_2-like"/>
</dbReference>
<dbReference type="Gene3D" id="3.90.550.10">
    <property type="entry name" value="Spore Coat Polysaccharide Biosynthesis Protein SpsA, Chain A"/>
    <property type="match status" value="1"/>
</dbReference>
<feature type="domain" description="Glycosyltransferase 2-like" evidence="2">
    <location>
        <begin position="5"/>
        <end position="144"/>
    </location>
</feature>
<name>A0A428N0G7_9BACI</name>
<dbReference type="CDD" id="cd00761">
    <property type="entry name" value="Glyco_tranf_GTA_type"/>
    <property type="match status" value="1"/>
</dbReference>
<evidence type="ECO:0000256" key="1">
    <source>
        <dbReference type="ARBA" id="ARBA00006739"/>
    </source>
</evidence>
<dbReference type="PANTHER" id="PTHR22916:SF3">
    <property type="entry name" value="UDP-GLCNAC:BETAGAL BETA-1,3-N-ACETYLGLUCOSAMINYLTRANSFERASE-LIKE PROTEIN 1"/>
    <property type="match status" value="1"/>
</dbReference>
<evidence type="ECO:0000259" key="2">
    <source>
        <dbReference type="Pfam" id="PF00535"/>
    </source>
</evidence>
<sequence>MPMVSIIMPNYNGDANLEKSIRSVLNQSFTNFELIIIDDNSTDNSLKVINHFLNSDKRIKLLVNEENIGPSLSRNKGVNFSRGKYIAFLDSDDLWEKSKLEIQVNFMESNEIKFSYTSYVKFDHNDLIRTVHARLKINEKMLLRKNYLGTSSVMINKEFFGEMIEFKDLKRAEDYELWLRLIKESKMIYGIKDTLMKYRVGNESLSSKKIEGIIYRYKLFRKTIGMSKMRSLYYVAMNILLTFQKEYSKHD</sequence>
<dbReference type="GO" id="GO:0016758">
    <property type="term" value="F:hexosyltransferase activity"/>
    <property type="evidence" value="ECO:0007669"/>
    <property type="project" value="UniProtKB-ARBA"/>
</dbReference>
<dbReference type="EMBL" id="RBVX01000020">
    <property type="protein sequence ID" value="RSL31856.1"/>
    <property type="molecule type" value="Genomic_DNA"/>
</dbReference>
<evidence type="ECO:0000313" key="4">
    <source>
        <dbReference type="Proteomes" id="UP000275076"/>
    </source>
</evidence>
<dbReference type="Pfam" id="PF00535">
    <property type="entry name" value="Glycos_transf_2"/>
    <property type="match status" value="1"/>
</dbReference>
<accession>A0A428N0G7</accession>
<reference evidence="3 4" key="1">
    <citation type="submission" date="2018-10" db="EMBL/GenBank/DDBJ databases">
        <title>Draft genome sequence of Bacillus salarius IM0101, isolated from a hypersaline soil in Inner Mongolia, China.</title>
        <authorList>
            <person name="Yamprayoonswat W."/>
            <person name="Boonvisut S."/>
            <person name="Jumpathong W."/>
            <person name="Sittihan S."/>
            <person name="Ruangsuj P."/>
            <person name="Wanthongcharoen S."/>
            <person name="Thongpramul N."/>
            <person name="Pimmason S."/>
            <person name="Yu B."/>
            <person name="Yasawong M."/>
        </authorList>
    </citation>
    <scope>NUCLEOTIDE SEQUENCE [LARGE SCALE GENOMIC DNA]</scope>
    <source>
        <strain evidence="3 4">IM0101</strain>
    </source>
</reference>
<comment type="similarity">
    <text evidence="1">Belongs to the glycosyltransferase 2 family.</text>
</comment>
<proteinExistence type="inferred from homology"/>
<dbReference type="RefSeq" id="WP_125557904.1">
    <property type="nucleotide sequence ID" value="NZ_JAUSUM010000001.1"/>
</dbReference>
<dbReference type="Proteomes" id="UP000275076">
    <property type="component" value="Unassembled WGS sequence"/>
</dbReference>
<dbReference type="InterPro" id="IPR029044">
    <property type="entry name" value="Nucleotide-diphossugar_trans"/>
</dbReference>
<protein>
    <submittedName>
        <fullName evidence="3">Glycosyltransferase family 2 protein</fullName>
    </submittedName>
</protein>
<dbReference type="AlphaFoldDB" id="A0A428N0G7"/>
<dbReference type="PANTHER" id="PTHR22916">
    <property type="entry name" value="GLYCOSYLTRANSFERASE"/>
    <property type="match status" value="1"/>
</dbReference>
<comment type="caution">
    <text evidence="3">The sequence shown here is derived from an EMBL/GenBank/DDBJ whole genome shotgun (WGS) entry which is preliminary data.</text>
</comment>
<dbReference type="OrthoDB" id="9785185at2"/>
<organism evidence="3 4">
    <name type="scientific">Salibacterium salarium</name>
    <dbReference type="NCBI Taxonomy" id="284579"/>
    <lineage>
        <taxon>Bacteria</taxon>
        <taxon>Bacillati</taxon>
        <taxon>Bacillota</taxon>
        <taxon>Bacilli</taxon>
        <taxon>Bacillales</taxon>
        <taxon>Bacillaceae</taxon>
    </lineage>
</organism>
<evidence type="ECO:0000313" key="3">
    <source>
        <dbReference type="EMBL" id="RSL31856.1"/>
    </source>
</evidence>
<gene>
    <name evidence="3" type="ORF">D7Z54_18850</name>
</gene>
<dbReference type="SUPFAM" id="SSF53448">
    <property type="entry name" value="Nucleotide-diphospho-sugar transferases"/>
    <property type="match status" value="1"/>
</dbReference>